<reference evidence="1" key="1">
    <citation type="submission" date="2015-04" db="UniProtKB">
        <authorList>
            <consortium name="EnsemblPlants"/>
        </authorList>
    </citation>
    <scope>IDENTIFICATION</scope>
</reference>
<dbReference type="AlphaFoldDB" id="A0A0E0DN54"/>
<reference evidence="1" key="2">
    <citation type="submission" date="2018-05" db="EMBL/GenBank/DDBJ databases">
        <title>OmerRS3 (Oryza meridionalis Reference Sequence Version 3).</title>
        <authorList>
            <person name="Zhang J."/>
            <person name="Kudrna D."/>
            <person name="Lee S."/>
            <person name="Talag J."/>
            <person name="Welchert J."/>
            <person name="Wing R.A."/>
        </authorList>
    </citation>
    <scope>NUCLEOTIDE SEQUENCE [LARGE SCALE GENOMIC DNA]</scope>
    <source>
        <strain evidence="1">cv. OR44</strain>
    </source>
</reference>
<dbReference type="Gramene" id="OMERI05G05810.1">
    <property type="protein sequence ID" value="OMERI05G05810.1"/>
    <property type="gene ID" value="OMERI05G05810"/>
</dbReference>
<evidence type="ECO:0000313" key="1">
    <source>
        <dbReference type="EnsemblPlants" id="OMERI05G05810.1"/>
    </source>
</evidence>
<protein>
    <submittedName>
        <fullName evidence="1">Uncharacterized protein</fullName>
    </submittedName>
</protein>
<dbReference type="EnsemblPlants" id="OMERI05G05810.1">
    <property type="protein sequence ID" value="OMERI05G05810.1"/>
    <property type="gene ID" value="OMERI05G05810"/>
</dbReference>
<keyword evidence="2" id="KW-1185">Reference proteome</keyword>
<proteinExistence type="predicted"/>
<name>A0A0E0DN54_9ORYZ</name>
<evidence type="ECO:0000313" key="2">
    <source>
        <dbReference type="Proteomes" id="UP000008021"/>
    </source>
</evidence>
<accession>A0A0E0DN54</accession>
<dbReference type="HOGENOM" id="CLU_2926591_0_0_1"/>
<sequence>MLPSSSTAACSVSSETASLSRSAAAAVVATLSTFLAAAVTSGLVSNGVEEHTGPRYLTHWL</sequence>
<dbReference type="Proteomes" id="UP000008021">
    <property type="component" value="Chromosome 5"/>
</dbReference>
<organism evidence="1">
    <name type="scientific">Oryza meridionalis</name>
    <dbReference type="NCBI Taxonomy" id="40149"/>
    <lineage>
        <taxon>Eukaryota</taxon>
        <taxon>Viridiplantae</taxon>
        <taxon>Streptophyta</taxon>
        <taxon>Embryophyta</taxon>
        <taxon>Tracheophyta</taxon>
        <taxon>Spermatophyta</taxon>
        <taxon>Magnoliopsida</taxon>
        <taxon>Liliopsida</taxon>
        <taxon>Poales</taxon>
        <taxon>Poaceae</taxon>
        <taxon>BOP clade</taxon>
        <taxon>Oryzoideae</taxon>
        <taxon>Oryzeae</taxon>
        <taxon>Oryzinae</taxon>
        <taxon>Oryza</taxon>
    </lineage>
</organism>